<dbReference type="PANTHER" id="PTHR46696:SF6">
    <property type="entry name" value="P450, PUTATIVE (EUROFUNG)-RELATED"/>
    <property type="match status" value="1"/>
</dbReference>
<reference evidence="3" key="1">
    <citation type="journal article" date="2014" name="Int. J. Syst. Evol. Microbiol.">
        <title>Complete genome sequence of Corynebacterium casei LMG S-19264T (=DSM 44701T), isolated from a smear-ripened cheese.</title>
        <authorList>
            <consortium name="US DOE Joint Genome Institute (JGI-PGF)"/>
            <person name="Walter F."/>
            <person name="Albersmeier A."/>
            <person name="Kalinowski J."/>
            <person name="Ruckert C."/>
        </authorList>
    </citation>
    <scope>NUCLEOTIDE SEQUENCE</scope>
    <source>
        <strain evidence="3">CGMCC 1.15095</strain>
    </source>
</reference>
<keyword evidence="2" id="KW-0560">Oxidoreductase</keyword>
<dbReference type="PANTHER" id="PTHR46696">
    <property type="entry name" value="P450, PUTATIVE (EUROFUNG)-RELATED"/>
    <property type="match status" value="1"/>
</dbReference>
<dbReference type="Proteomes" id="UP000608154">
    <property type="component" value="Unassembled WGS sequence"/>
</dbReference>
<dbReference type="Pfam" id="PF00067">
    <property type="entry name" value="p450"/>
    <property type="match status" value="1"/>
</dbReference>
<protein>
    <submittedName>
        <fullName evidence="3">Cytochrome P450</fullName>
    </submittedName>
</protein>
<comment type="similarity">
    <text evidence="1 2">Belongs to the cytochrome P450 family.</text>
</comment>
<comment type="caution">
    <text evidence="3">The sequence shown here is derived from an EMBL/GenBank/DDBJ whole genome shotgun (WGS) entry which is preliminary data.</text>
</comment>
<sequence>MNAPFATAERIPATVPPELVCEADFDVLASQGDDPWRAVARLHEGPPVVWMTEANFGRPGWVLTRHDVINEAFIDYEHFSSERPGMVADMLGEPVRLNPIEIDPPRHHAYRKVLNPFFTPKAVKDFDDPVRQCCRELIAKFKDRGECEFVDEFAVPFPSYIFLDLMGMPRDRLDDFIGWQDDLMRASDPMDRVAAARSIYAYLKQHMLAQQENPTNDFLRGMVTAEIDGRPIDYYELMGMFYVLYVGGLDTVYSTLGWIMHHVATHPDLQARLRADSSLLPQAIEEFSRAFSVVVTHRQVAKNFVFHGVPMKKGDEVNMPIMLANRDPSVHENPHVVDIDRKPRHIAFGTGTHNCLGLHLAKREMRIVLEEFLSTFADIRVKPGETPRYHTGRTFGFEYLPLVLG</sequence>
<dbReference type="InterPro" id="IPR001128">
    <property type="entry name" value="Cyt_P450"/>
</dbReference>
<dbReference type="InterPro" id="IPR017972">
    <property type="entry name" value="Cyt_P450_CS"/>
</dbReference>
<dbReference type="GO" id="GO:0005506">
    <property type="term" value="F:iron ion binding"/>
    <property type="evidence" value="ECO:0007669"/>
    <property type="project" value="InterPro"/>
</dbReference>
<keyword evidence="2" id="KW-0479">Metal-binding</keyword>
<keyword evidence="2" id="KW-0349">Heme</keyword>
<evidence type="ECO:0000313" key="4">
    <source>
        <dbReference type="Proteomes" id="UP000608154"/>
    </source>
</evidence>
<gene>
    <name evidence="3" type="ORF">GCM10011494_38670</name>
</gene>
<dbReference type="GO" id="GO:0016705">
    <property type="term" value="F:oxidoreductase activity, acting on paired donors, with incorporation or reduction of molecular oxygen"/>
    <property type="evidence" value="ECO:0007669"/>
    <property type="project" value="InterPro"/>
</dbReference>
<accession>A0A916X6B0</accession>
<dbReference type="PRINTS" id="PR00359">
    <property type="entry name" value="BP450"/>
</dbReference>
<keyword evidence="2" id="KW-0503">Monooxygenase</keyword>
<dbReference type="RefSeq" id="WP_188773201.1">
    <property type="nucleotide sequence ID" value="NZ_BMHK01000058.1"/>
</dbReference>
<organism evidence="3 4">
    <name type="scientific">Novosphingobium endophyticum</name>
    <dbReference type="NCBI Taxonomy" id="1955250"/>
    <lineage>
        <taxon>Bacteria</taxon>
        <taxon>Pseudomonadati</taxon>
        <taxon>Pseudomonadota</taxon>
        <taxon>Alphaproteobacteria</taxon>
        <taxon>Sphingomonadales</taxon>
        <taxon>Sphingomonadaceae</taxon>
        <taxon>Novosphingobium</taxon>
    </lineage>
</organism>
<evidence type="ECO:0000256" key="1">
    <source>
        <dbReference type="ARBA" id="ARBA00010617"/>
    </source>
</evidence>
<dbReference type="PROSITE" id="PS00086">
    <property type="entry name" value="CYTOCHROME_P450"/>
    <property type="match status" value="1"/>
</dbReference>
<dbReference type="InterPro" id="IPR002397">
    <property type="entry name" value="Cyt_P450_B"/>
</dbReference>
<dbReference type="SUPFAM" id="SSF48264">
    <property type="entry name" value="Cytochrome P450"/>
    <property type="match status" value="1"/>
</dbReference>
<reference evidence="3" key="2">
    <citation type="submission" date="2020-09" db="EMBL/GenBank/DDBJ databases">
        <authorList>
            <person name="Sun Q."/>
            <person name="Zhou Y."/>
        </authorList>
    </citation>
    <scope>NUCLEOTIDE SEQUENCE</scope>
    <source>
        <strain evidence="3">CGMCC 1.15095</strain>
    </source>
</reference>
<dbReference type="InterPro" id="IPR036396">
    <property type="entry name" value="Cyt_P450_sf"/>
</dbReference>
<proteinExistence type="inferred from homology"/>
<dbReference type="GO" id="GO:0020037">
    <property type="term" value="F:heme binding"/>
    <property type="evidence" value="ECO:0007669"/>
    <property type="project" value="InterPro"/>
</dbReference>
<dbReference type="AlphaFoldDB" id="A0A916X6B0"/>
<dbReference type="CDD" id="cd11035">
    <property type="entry name" value="P450cam-like"/>
    <property type="match status" value="1"/>
</dbReference>
<dbReference type="GO" id="GO:0004497">
    <property type="term" value="F:monooxygenase activity"/>
    <property type="evidence" value="ECO:0007669"/>
    <property type="project" value="UniProtKB-KW"/>
</dbReference>
<dbReference type="EMBL" id="BMHK01000058">
    <property type="protein sequence ID" value="GGC16017.1"/>
    <property type="molecule type" value="Genomic_DNA"/>
</dbReference>
<keyword evidence="2" id="KW-0408">Iron</keyword>
<dbReference type="Gene3D" id="1.10.630.10">
    <property type="entry name" value="Cytochrome P450"/>
    <property type="match status" value="1"/>
</dbReference>
<keyword evidence="4" id="KW-1185">Reference proteome</keyword>
<evidence type="ECO:0000256" key="2">
    <source>
        <dbReference type="RuleBase" id="RU000461"/>
    </source>
</evidence>
<dbReference type="PRINTS" id="PR00385">
    <property type="entry name" value="P450"/>
</dbReference>
<evidence type="ECO:0000313" key="3">
    <source>
        <dbReference type="EMBL" id="GGC16017.1"/>
    </source>
</evidence>
<name>A0A916X6B0_9SPHN</name>